<comment type="caution">
    <text evidence="5">The sequence shown here is derived from an EMBL/GenBank/DDBJ whole genome shotgun (WGS) entry which is preliminary data.</text>
</comment>
<reference evidence="5 6" key="1">
    <citation type="journal article" date="2015" name="Int. J. Syst. Evol. Microbiol.">
        <title>Mariniphaga sediminis sp. nov., isolated from coastal sediment.</title>
        <authorList>
            <person name="Wang F.Q."/>
            <person name="Shen Q.Y."/>
            <person name="Chen G.J."/>
            <person name="Du Z.J."/>
        </authorList>
    </citation>
    <scope>NUCLEOTIDE SEQUENCE [LARGE SCALE GENOMIC DNA]</scope>
    <source>
        <strain evidence="5 6">SY21</strain>
    </source>
</reference>
<keyword evidence="3" id="KW-0472">Membrane</keyword>
<evidence type="ECO:0000313" key="5">
    <source>
        <dbReference type="EMBL" id="RIH64383.1"/>
    </source>
</evidence>
<keyword evidence="6" id="KW-1185">Reference proteome</keyword>
<dbReference type="GO" id="GO:1990351">
    <property type="term" value="C:transporter complex"/>
    <property type="evidence" value="ECO:0007669"/>
    <property type="project" value="TreeGrafter"/>
</dbReference>
<feature type="transmembrane region" description="Helical" evidence="3">
    <location>
        <begin position="59"/>
        <end position="79"/>
    </location>
</feature>
<proteinExistence type="predicted"/>
<keyword evidence="3" id="KW-0812">Transmembrane</keyword>
<feature type="domain" description="Organic solvent tolerance-like N-terminal" evidence="4">
    <location>
        <begin position="83"/>
        <end position="240"/>
    </location>
</feature>
<dbReference type="AlphaFoldDB" id="A0A399CZ11"/>
<evidence type="ECO:0000256" key="3">
    <source>
        <dbReference type="SAM" id="Phobius"/>
    </source>
</evidence>
<dbReference type="InterPro" id="IPR050218">
    <property type="entry name" value="LptD"/>
</dbReference>
<dbReference type="PANTHER" id="PTHR30189">
    <property type="entry name" value="LPS-ASSEMBLY PROTEIN"/>
    <property type="match status" value="1"/>
</dbReference>
<dbReference type="Pfam" id="PF13100">
    <property type="entry name" value="OstA_2"/>
    <property type="match status" value="1"/>
</dbReference>
<evidence type="ECO:0000259" key="4">
    <source>
        <dbReference type="Pfam" id="PF13100"/>
    </source>
</evidence>
<evidence type="ECO:0000256" key="1">
    <source>
        <dbReference type="ARBA" id="ARBA00023237"/>
    </source>
</evidence>
<sequence>MKSCCNFWKQKGLLFDKNNIHRKLPSGNNNKKLNFKRINKNDFHLSAFLSNVFRKTGQFIFSFRFMMVTILLFSSMLTFSQQKKRVDIEQADFLEADDNIAPNAQRLVGNVRIRHKDVLMWCDSAYNYTGTNRVDAFGNVHINQGDTLDLYARKILYNGDNNFASAYQDVRLLNKNTTLYTDTLDFDMSANVGYYDNFGKIIDSTNTLTSIVGKYFIDEDLIHFYKDVVAYNDNYTLKSDTLVYNTTTGRVFIVGPTTIQDSANTLYAEDGWYDTKTGEAELLKNPAVSNETQQLKAKYIKYNEDDGKGRALGNVHIEDFENQMIVTGNTAEYNDEKEIATVTDSAVFIMYSEKDTLFLHADTLRTVPDTVEGEKLVMAYYGTRFFRTDLQGLCDSLIYFTKDSVVQLFHNPVVWSDNHQMSADLIEMKQNTDAPDEMHLRNNGFIISKLDSGMFDQIKGKEMVGYVVNNELNKINVDGNGQTLYYARQDEEIIGLNRVESSKISIHFNEGKIHIISFLKAPVGVLKPLFSLTREEKTLSGFDWKIDQRPLSKQDIFWHKTVPPEPESSVEPEAGSELQNK</sequence>
<dbReference type="Gene3D" id="2.60.450.10">
    <property type="entry name" value="Lipopolysaccharide (LPS) transport protein A like domain"/>
    <property type="match status" value="3"/>
</dbReference>
<keyword evidence="3" id="KW-1133">Transmembrane helix</keyword>
<evidence type="ECO:0000313" key="6">
    <source>
        <dbReference type="Proteomes" id="UP000266441"/>
    </source>
</evidence>
<dbReference type="GO" id="GO:0009279">
    <property type="term" value="C:cell outer membrane"/>
    <property type="evidence" value="ECO:0007669"/>
    <property type="project" value="TreeGrafter"/>
</dbReference>
<dbReference type="PANTHER" id="PTHR30189:SF1">
    <property type="entry name" value="LPS-ASSEMBLY PROTEIN LPTD"/>
    <property type="match status" value="1"/>
</dbReference>
<protein>
    <submittedName>
        <fullName evidence="5">Organic solvent tolerance protein OstA</fullName>
    </submittedName>
</protein>
<organism evidence="5 6">
    <name type="scientific">Mariniphaga sediminis</name>
    <dbReference type="NCBI Taxonomy" id="1628158"/>
    <lineage>
        <taxon>Bacteria</taxon>
        <taxon>Pseudomonadati</taxon>
        <taxon>Bacteroidota</taxon>
        <taxon>Bacteroidia</taxon>
        <taxon>Marinilabiliales</taxon>
        <taxon>Prolixibacteraceae</taxon>
        <taxon>Mariniphaga</taxon>
    </lineage>
</organism>
<accession>A0A399CZ11</accession>
<dbReference type="InterPro" id="IPR005653">
    <property type="entry name" value="OstA-like_N"/>
</dbReference>
<feature type="region of interest" description="Disordered" evidence="2">
    <location>
        <begin position="561"/>
        <end position="581"/>
    </location>
</feature>
<evidence type="ECO:0000256" key="2">
    <source>
        <dbReference type="SAM" id="MobiDB-lite"/>
    </source>
</evidence>
<keyword evidence="1" id="KW-0998">Cell outer membrane</keyword>
<dbReference type="EMBL" id="QWET01000011">
    <property type="protein sequence ID" value="RIH64383.1"/>
    <property type="molecule type" value="Genomic_DNA"/>
</dbReference>
<gene>
    <name evidence="5" type="ORF">D1164_14935</name>
</gene>
<name>A0A399CZ11_9BACT</name>
<dbReference type="Proteomes" id="UP000266441">
    <property type="component" value="Unassembled WGS sequence"/>
</dbReference>